<dbReference type="AlphaFoldDB" id="A0A078ALN4"/>
<protein>
    <submittedName>
        <fullName evidence="1">Uncharacterized protein</fullName>
    </submittedName>
</protein>
<sequence>MEIFTDNNDYHGVYIITFWVLVSGFEVRNVSYNLTVNIRHQCVLEYITDQQPIPDLFYDILPSNTDPV</sequence>
<evidence type="ECO:0000313" key="2">
    <source>
        <dbReference type="Proteomes" id="UP000039865"/>
    </source>
</evidence>
<keyword evidence="2" id="KW-1185">Reference proteome</keyword>
<organism evidence="1 2">
    <name type="scientific">Stylonychia lemnae</name>
    <name type="common">Ciliate</name>
    <dbReference type="NCBI Taxonomy" id="5949"/>
    <lineage>
        <taxon>Eukaryota</taxon>
        <taxon>Sar</taxon>
        <taxon>Alveolata</taxon>
        <taxon>Ciliophora</taxon>
        <taxon>Intramacronucleata</taxon>
        <taxon>Spirotrichea</taxon>
        <taxon>Stichotrichia</taxon>
        <taxon>Sporadotrichida</taxon>
        <taxon>Oxytrichidae</taxon>
        <taxon>Stylonychinae</taxon>
        <taxon>Stylonychia</taxon>
    </lineage>
</organism>
<dbReference type="Proteomes" id="UP000039865">
    <property type="component" value="Unassembled WGS sequence"/>
</dbReference>
<reference evidence="1 2" key="1">
    <citation type="submission" date="2014-06" db="EMBL/GenBank/DDBJ databases">
        <authorList>
            <person name="Swart Estienne"/>
        </authorList>
    </citation>
    <scope>NUCLEOTIDE SEQUENCE [LARGE SCALE GENOMIC DNA]</scope>
    <source>
        <strain evidence="1 2">130c</strain>
    </source>
</reference>
<evidence type="ECO:0000313" key="1">
    <source>
        <dbReference type="EMBL" id="CDW82322.1"/>
    </source>
</evidence>
<dbReference type="InParanoid" id="A0A078ALN4"/>
<accession>A0A078ALN4</accession>
<gene>
    <name evidence="1" type="primary">Contig5719.g6116</name>
    <name evidence="1" type="ORF">STYLEM_11353</name>
</gene>
<name>A0A078ALN4_STYLE</name>
<dbReference type="EMBL" id="CCKQ01010807">
    <property type="protein sequence ID" value="CDW82322.1"/>
    <property type="molecule type" value="Genomic_DNA"/>
</dbReference>
<proteinExistence type="predicted"/>